<dbReference type="InterPro" id="IPR029501">
    <property type="entry name" value="EndoU_bac"/>
</dbReference>
<feature type="coiled-coil region" evidence="2">
    <location>
        <begin position="9"/>
        <end position="43"/>
    </location>
</feature>
<keyword evidence="6" id="KW-1185">Reference proteome</keyword>
<dbReference type="PANTHER" id="PTHR34976">
    <property type="entry name" value="RIBONUCLEASE YQCG-RELATED"/>
    <property type="match status" value="1"/>
</dbReference>
<gene>
    <name evidence="5" type="ORF">PJ311_09570</name>
</gene>
<dbReference type="InterPro" id="IPR051768">
    <property type="entry name" value="Bact_secretion_toxin"/>
</dbReference>
<organism evidence="5 6">
    <name type="scientific">Bacillus changyiensis</name>
    <dbReference type="NCBI Taxonomy" id="3004103"/>
    <lineage>
        <taxon>Bacteria</taxon>
        <taxon>Bacillati</taxon>
        <taxon>Bacillota</taxon>
        <taxon>Bacilli</taxon>
        <taxon>Bacillales</taxon>
        <taxon>Bacillaceae</taxon>
        <taxon>Bacillus</taxon>
    </lineage>
</organism>
<dbReference type="EMBL" id="JAQKAB010000006">
    <property type="protein sequence ID" value="MDA7026855.1"/>
    <property type="molecule type" value="Genomic_DNA"/>
</dbReference>
<name>A0ABT4X3I0_9BACI</name>
<reference evidence="5 6" key="1">
    <citation type="submission" date="2023-01" db="EMBL/GenBank/DDBJ databases">
        <title>Bacillus changyiensis sp. nov., isolated from a coastal deposit.</title>
        <authorList>
            <person name="Xiao G."/>
            <person name="Lai Q."/>
            <person name="Hu Z."/>
            <person name="Shao Z."/>
        </authorList>
    </citation>
    <scope>NUCLEOTIDE SEQUENCE [LARGE SCALE GENOMIC DNA]</scope>
    <source>
        <strain evidence="5 6">CLL-7-23</strain>
    </source>
</reference>
<protein>
    <submittedName>
        <fullName evidence="5">T7SS effector LXG polymorphic toxin</fullName>
    </submittedName>
</protein>
<evidence type="ECO:0000313" key="6">
    <source>
        <dbReference type="Proteomes" id="UP001211894"/>
    </source>
</evidence>
<feature type="region of interest" description="Disordered" evidence="3">
    <location>
        <begin position="598"/>
        <end position="722"/>
    </location>
</feature>
<comment type="similarity">
    <text evidence="1">In the N-terminal section; belongs to the LXG family.</text>
</comment>
<feature type="compositionally biased region" description="Basic and acidic residues" evidence="3">
    <location>
        <begin position="679"/>
        <end position="695"/>
    </location>
</feature>
<evidence type="ECO:0000256" key="2">
    <source>
        <dbReference type="SAM" id="Coils"/>
    </source>
</evidence>
<keyword evidence="2" id="KW-0175">Coiled coil</keyword>
<dbReference type="Proteomes" id="UP001211894">
    <property type="component" value="Unassembled WGS sequence"/>
</dbReference>
<feature type="compositionally biased region" description="Basic and acidic residues" evidence="3">
    <location>
        <begin position="630"/>
        <end position="672"/>
    </location>
</feature>
<proteinExistence type="inferred from homology"/>
<evidence type="ECO:0000256" key="3">
    <source>
        <dbReference type="SAM" id="MobiDB-lite"/>
    </source>
</evidence>
<accession>A0ABT4X3I0</accession>
<dbReference type="PROSITE" id="PS51756">
    <property type="entry name" value="LXG"/>
    <property type="match status" value="1"/>
</dbReference>
<evidence type="ECO:0000259" key="4">
    <source>
        <dbReference type="PROSITE" id="PS51756"/>
    </source>
</evidence>
<dbReference type="Pfam" id="PF14436">
    <property type="entry name" value="EndoU_bacteria"/>
    <property type="match status" value="1"/>
</dbReference>
<feature type="coiled-coil region" evidence="2">
    <location>
        <begin position="232"/>
        <end position="266"/>
    </location>
</feature>
<feature type="domain" description="LXG" evidence="4">
    <location>
        <begin position="3"/>
        <end position="236"/>
    </location>
</feature>
<sequence>MSSNKVFEANSLIDAADKRKKQYENFEEQLQTLKDAFLRMTKLDDFQGKAATNMKNFFSGQAEIVDSWLLLAKERIVFFETISYAVKNKKLEDLYVELSFLSQELENADKTADQVVSSLKSEMDGIIDSVRDIIHLDKWTEKNYHENMSKAQKTRTDTIDAVNELDHSLTTDYQKTKSMEDVVQEKYKGLIDATSNGKSTEPMNFSLKRFHASKVYQTSKALENYATAYIQSKEYQLEVEKEKERIEKERERIRELQIKLKSVSDDDEFLEVATEIGYDNLTTEQQERFTEIKEDKEFWDHPFLGTLNKTGDMIGQGVQNTVEAGKNFAAGSKAVLGSVGEEIKNASISSYEFGKKVGQDTVELGKKAYDSSTSFFANIEEKIEKVKVASLVNSIIYAYRGKKELDKIGKQVDEAGEKHLGTVYRAGKGVVGAAYDFVKDVGQSAFDLGWHIGEFSSYLYHSSGPEQVLRDTWSVAQKAPGYIQSVSEEIRNTWDKKMVHGNAYTRAHYVTYLAAIVYTWESSATRVGKAGSLGGKASKLEKGANISKKATSKIKKAKKPLVPKMQLEGIPLYVFSIKGLEDKAIQFIKKVKDAYNGAKGGKAHGGHGIKKTPKGGHGGEPKVPHKQKPKSHESIHKVEKNKEATKSTGKVTEKPEGKKVQKGKHGDGDPKTPHQPKSKPHEPVHKVDKPHESNKDAGTVSGKHPHESSKPKKHEPTKKVDTEVKAGKAVQDVKDLFNTQNFKPGSLKHVLEGELNRSGQAVGFHYEGMPNSKGRVIPGTATTPNSKGVYTAKVEINGIPKTANNGTSSFFPKDMSPQQVVDSINEAYKNRSFVEGTRNTYTGKTSSGLKINMYLDNKGRIISAFPSK</sequence>
<comment type="caution">
    <text evidence="5">The sequence shown here is derived from an EMBL/GenBank/DDBJ whole genome shotgun (WGS) entry which is preliminary data.</text>
</comment>
<evidence type="ECO:0000256" key="1">
    <source>
        <dbReference type="ARBA" id="ARBA00034117"/>
    </source>
</evidence>
<dbReference type="RefSeq" id="WP_271340722.1">
    <property type="nucleotide sequence ID" value="NZ_JAQKAB010000006.1"/>
</dbReference>
<feature type="compositionally biased region" description="Basic residues" evidence="3">
    <location>
        <begin position="601"/>
        <end position="614"/>
    </location>
</feature>
<evidence type="ECO:0000313" key="5">
    <source>
        <dbReference type="EMBL" id="MDA7026855.1"/>
    </source>
</evidence>
<dbReference type="PANTHER" id="PTHR34976:SF2">
    <property type="entry name" value="TYPE VII SECRETION SYSTEM PROTEIN ESSD"/>
    <property type="match status" value="1"/>
</dbReference>
<dbReference type="Pfam" id="PF04740">
    <property type="entry name" value="LXG"/>
    <property type="match status" value="1"/>
</dbReference>
<dbReference type="InterPro" id="IPR006829">
    <property type="entry name" value="LXG_dom"/>
</dbReference>